<dbReference type="Pfam" id="PF15633">
    <property type="entry name" value="Tox-ART-HYD1"/>
    <property type="match status" value="1"/>
</dbReference>
<keyword evidence="3" id="KW-1185">Reference proteome</keyword>
<evidence type="ECO:0000313" key="3">
    <source>
        <dbReference type="Proteomes" id="UP000182248"/>
    </source>
</evidence>
<organism evidence="2 3">
    <name type="scientific">Sinomicrobium oceani</name>
    <dbReference type="NCBI Taxonomy" id="1150368"/>
    <lineage>
        <taxon>Bacteria</taxon>
        <taxon>Pseudomonadati</taxon>
        <taxon>Bacteroidota</taxon>
        <taxon>Flavobacteriia</taxon>
        <taxon>Flavobacteriales</taxon>
        <taxon>Flavobacteriaceae</taxon>
        <taxon>Sinomicrobium</taxon>
    </lineage>
</organism>
<protein>
    <submittedName>
        <fullName evidence="2">RHS repeat-associated core domain-containing protein</fullName>
    </submittedName>
</protein>
<evidence type="ECO:0000313" key="2">
    <source>
        <dbReference type="EMBL" id="SFW44007.1"/>
    </source>
</evidence>
<dbReference type="Gene3D" id="2.180.10.10">
    <property type="entry name" value="RHS repeat-associated core"/>
    <property type="match status" value="1"/>
</dbReference>
<feature type="domain" description="Tox-ART-HYD1" evidence="1">
    <location>
        <begin position="444"/>
        <end position="542"/>
    </location>
</feature>
<dbReference type="Proteomes" id="UP000182248">
    <property type="component" value="Unassembled WGS sequence"/>
</dbReference>
<gene>
    <name evidence="2" type="ORF">SAMN02927921_01692</name>
</gene>
<dbReference type="RefSeq" id="WP_317039584.1">
    <property type="nucleotide sequence ID" value="NZ_FPJE01000007.1"/>
</dbReference>
<dbReference type="EMBL" id="FPJE01000007">
    <property type="protein sequence ID" value="SFW44007.1"/>
    <property type="molecule type" value="Genomic_DNA"/>
</dbReference>
<proteinExistence type="predicted"/>
<dbReference type="AlphaFoldDB" id="A0A1K1P8V4"/>
<dbReference type="STRING" id="1150368.SAMN02927921_01692"/>
<sequence length="550" mass="60943">GGGQTDRYTVEGITYDKNGNIEHLTRRGRVNSGATSFGVMDNLAYAYDTGNKLLKVTDSGNKTYGFKDGTNTGNDYTYDANGNLLTDANKGITGISYNHLNLPTQVSFGSNKIAYIYDASGTKLKKEVTQGSSVTRTEYAGNYIYENGQLQFFSHPEGYVTKENNTFKYVYQYKDHLGNVRLSYTNTGTASAPQLEIVEENNYYPFGLKHKGYNNVINGTDHKYGFGNKEEQDELDLDWHDFGTRNYDPAIARWTTIDPITHFQQSTYTAFDNNPIYFADPSGTTTVNSIQEMWDATPEGESTTWNADGEGGFCDDCPKEGESKDSKKVVGSGAHSFAVDAKKYYHKADDKWYFEEQYFEKFRSHIRKIGQGQASIETLNNYGFTDEMLFAMASWAVQAYDYYGGQVPKANGHAIPMGIDSPFFAGAFGLASKFLGTARASAGLYHYTDEAGYNAIMESGLLKASTGAKNARYGTGQYLTDIAPGSGFTVGQVSRRLFGVPWNGRKLQHFIQIETKGLKVIQTNNHIYLINNTSSLNISNRIISGGKSGF</sequence>
<name>A0A1K1P8V4_9FLAO</name>
<reference evidence="2 3" key="1">
    <citation type="submission" date="2016-11" db="EMBL/GenBank/DDBJ databases">
        <authorList>
            <person name="Jaros S."/>
            <person name="Januszkiewicz K."/>
            <person name="Wedrychowicz H."/>
        </authorList>
    </citation>
    <scope>NUCLEOTIDE SEQUENCE [LARGE SCALE GENOMIC DNA]</scope>
    <source>
        <strain evidence="2 3">CGMCC 1.12145</strain>
    </source>
</reference>
<dbReference type="InterPro" id="IPR028920">
    <property type="entry name" value="Tox-ART-HYD1_dom"/>
</dbReference>
<accession>A0A1K1P8V4</accession>
<dbReference type="InterPro" id="IPR022385">
    <property type="entry name" value="Rhs_assc_core"/>
</dbReference>
<dbReference type="NCBIfam" id="TIGR03696">
    <property type="entry name" value="Rhs_assc_core"/>
    <property type="match status" value="1"/>
</dbReference>
<feature type="non-terminal residue" evidence="2">
    <location>
        <position position="1"/>
    </location>
</feature>
<evidence type="ECO:0000259" key="1">
    <source>
        <dbReference type="Pfam" id="PF15633"/>
    </source>
</evidence>